<reference evidence="1 2" key="1">
    <citation type="journal article" date="2018" name="Arch. Virol.">
        <title>Genomic characterization and phylogenetic analysis of the novel Pseudomonas phage PPSC2.</title>
        <authorList>
            <person name="Wu X."/>
            <person name="Wu Y."/>
            <person name="Tang Y."/>
            <person name="Gan B."/>
        </authorList>
    </citation>
    <scope>NUCLEOTIDE SEQUENCE [LARGE SCALE GENOMIC DNA]</scope>
</reference>
<gene>
    <name evidence="1" type="ORF">PPSC2_95</name>
</gene>
<proteinExistence type="predicted"/>
<organism evidence="1 2">
    <name type="scientific">Pseudomonas phage PPSC2</name>
    <dbReference type="NCBI Taxonomy" id="2041350"/>
    <lineage>
        <taxon>Viruses</taxon>
        <taxon>Duplodnaviria</taxon>
        <taxon>Heunggongvirae</taxon>
        <taxon>Uroviricota</taxon>
        <taxon>Caudoviricetes</taxon>
        <taxon>Vandenendeviridae</taxon>
        <taxon>Gorskivirinae</taxon>
        <taxon>Shenlongvirus</taxon>
        <taxon>Shenlongvirus PPSC2</taxon>
    </lineage>
</organism>
<sequence length="64" mass="6910">MDIIDVVTTHGHSTDLTVQPVSIHSGGMVICVITDKADGESIAVYDDEIDNLIAALVRAKEFLR</sequence>
<evidence type="ECO:0000313" key="2">
    <source>
        <dbReference type="Proteomes" id="UP000244827"/>
    </source>
</evidence>
<name>A0A2R2YAQ9_9CAUD</name>
<dbReference type="Proteomes" id="UP000244827">
    <property type="component" value="Segment"/>
</dbReference>
<accession>A0A2R2YAQ9</accession>
<dbReference type="EMBL" id="MF893340">
    <property type="protein sequence ID" value="ATN92858.1"/>
    <property type="molecule type" value="Genomic_DNA"/>
</dbReference>
<evidence type="ECO:0000313" key="1">
    <source>
        <dbReference type="EMBL" id="ATN92858.1"/>
    </source>
</evidence>
<protein>
    <submittedName>
        <fullName evidence="1">Uncharacterized protein</fullName>
    </submittedName>
</protein>
<keyword evidence="2" id="KW-1185">Reference proteome</keyword>